<protein>
    <submittedName>
        <fullName evidence="5">Uncharacterized protein</fullName>
    </submittedName>
</protein>
<sequence>MANKQKGCHGRDVFSRMNFLYQASALMVEKNPVLACHYGNMCKSVGKKTVLRMEPEMKRTLCKVCGIVLKPGVSAEVQINGYNEKDQMLTVVCTMCSSSKNFVLNSKYDMWLDNPRSVVETIPEKKAEE</sequence>
<evidence type="ECO:0000256" key="3">
    <source>
        <dbReference type="ARBA" id="ARBA00022833"/>
    </source>
</evidence>
<name>A0A7R8YT99_HERIL</name>
<dbReference type="OMA" id="KRTICKC"/>
<organism evidence="5 6">
    <name type="scientific">Hermetia illucens</name>
    <name type="common">Black soldier fly</name>
    <dbReference type="NCBI Taxonomy" id="343691"/>
    <lineage>
        <taxon>Eukaryota</taxon>
        <taxon>Metazoa</taxon>
        <taxon>Ecdysozoa</taxon>
        <taxon>Arthropoda</taxon>
        <taxon>Hexapoda</taxon>
        <taxon>Insecta</taxon>
        <taxon>Pterygota</taxon>
        <taxon>Neoptera</taxon>
        <taxon>Endopterygota</taxon>
        <taxon>Diptera</taxon>
        <taxon>Brachycera</taxon>
        <taxon>Stratiomyomorpha</taxon>
        <taxon>Stratiomyidae</taxon>
        <taxon>Hermetiinae</taxon>
        <taxon>Hermetia</taxon>
    </lineage>
</organism>
<dbReference type="Gene3D" id="6.20.50.20">
    <property type="match status" value="1"/>
</dbReference>
<proteinExistence type="inferred from homology"/>
<comment type="similarity">
    <text evidence="4">Belongs to the eukaryotic/archaeal RNase P protein component 4 family.</text>
</comment>
<dbReference type="InParanoid" id="A0A7R8YT99"/>
<reference evidence="5 6" key="1">
    <citation type="submission" date="2020-11" db="EMBL/GenBank/DDBJ databases">
        <authorList>
            <person name="Wallbank WR R."/>
            <person name="Pardo Diaz C."/>
            <person name="Kozak K."/>
            <person name="Martin S."/>
            <person name="Jiggins C."/>
            <person name="Moest M."/>
            <person name="Warren A I."/>
            <person name="Generalovic N T."/>
            <person name="Byers J.R.P. K."/>
            <person name="Montejo-Kovacevich G."/>
            <person name="Yen C E."/>
        </authorList>
    </citation>
    <scope>NUCLEOTIDE SEQUENCE [LARGE SCALE GENOMIC DNA]</scope>
</reference>
<keyword evidence="6" id="KW-1185">Reference proteome</keyword>
<evidence type="ECO:0000313" key="6">
    <source>
        <dbReference type="Proteomes" id="UP000594454"/>
    </source>
</evidence>
<gene>
    <name evidence="5" type="ORF">HERILL_LOCUS7202</name>
</gene>
<dbReference type="PANTHER" id="PTHR14742:SF0">
    <property type="entry name" value="RIBONUCLEASE P PROTEIN SUBUNIT P21"/>
    <property type="match status" value="1"/>
</dbReference>
<dbReference type="FunCoup" id="A0A7R8YT99">
    <property type="interactions" value="6"/>
</dbReference>
<dbReference type="AlphaFoldDB" id="A0A7R8YT99"/>
<dbReference type="EMBL" id="LR899011">
    <property type="protein sequence ID" value="CAD7084304.1"/>
    <property type="molecule type" value="Genomic_DNA"/>
</dbReference>
<accession>A0A7R8YT99</accession>
<dbReference type="GO" id="GO:0005655">
    <property type="term" value="C:nucleolar ribonuclease P complex"/>
    <property type="evidence" value="ECO:0007669"/>
    <property type="project" value="TreeGrafter"/>
</dbReference>
<evidence type="ECO:0000256" key="1">
    <source>
        <dbReference type="ARBA" id="ARBA00022694"/>
    </source>
</evidence>
<dbReference type="GO" id="GO:0008033">
    <property type="term" value="P:tRNA processing"/>
    <property type="evidence" value="ECO:0007669"/>
    <property type="project" value="UniProtKB-KW"/>
</dbReference>
<keyword evidence="3" id="KW-0862">Zinc</keyword>
<dbReference type="InterPro" id="IPR007175">
    <property type="entry name" value="Rpr2/Snm1/Rpp21"/>
</dbReference>
<evidence type="ECO:0000313" key="5">
    <source>
        <dbReference type="EMBL" id="CAD7084304.1"/>
    </source>
</evidence>
<dbReference type="Proteomes" id="UP000594454">
    <property type="component" value="Chromosome 3"/>
</dbReference>
<evidence type="ECO:0000256" key="2">
    <source>
        <dbReference type="ARBA" id="ARBA00022723"/>
    </source>
</evidence>
<dbReference type="OrthoDB" id="128536at2759"/>
<evidence type="ECO:0000256" key="4">
    <source>
        <dbReference type="ARBA" id="ARBA00038402"/>
    </source>
</evidence>
<keyword evidence="2" id="KW-0479">Metal-binding</keyword>
<dbReference type="GO" id="GO:0046872">
    <property type="term" value="F:metal ion binding"/>
    <property type="evidence" value="ECO:0007669"/>
    <property type="project" value="UniProtKB-KW"/>
</dbReference>
<dbReference type="PANTHER" id="PTHR14742">
    <property type="entry name" value="RIBONUCLEASE P SUBUNIT P21"/>
    <property type="match status" value="1"/>
</dbReference>
<keyword evidence="1" id="KW-0819">tRNA processing</keyword>
<dbReference type="Pfam" id="PF04032">
    <property type="entry name" value="Rpr2"/>
    <property type="match status" value="1"/>
</dbReference>